<accession>A0A9D4Z4K7</accession>
<keyword evidence="1" id="KW-0812">Transmembrane</keyword>
<dbReference type="EMBL" id="JABFUD020000025">
    <property type="protein sequence ID" value="KAI5059591.1"/>
    <property type="molecule type" value="Genomic_DNA"/>
</dbReference>
<proteinExistence type="predicted"/>
<evidence type="ECO:0000313" key="2">
    <source>
        <dbReference type="EMBL" id="KAI5059591.1"/>
    </source>
</evidence>
<keyword evidence="1" id="KW-1133">Transmembrane helix</keyword>
<sequence>MLLGQIALKNTAALSYFCPVDLEVIVVKIVSPPPPPPPAAAAAAMGCPLINFRLLVVTCGSLYIAGAIIGVAREIAGIKNVLANGGSLTLAPL</sequence>
<comment type="caution">
    <text evidence="2">The sequence shown here is derived from an EMBL/GenBank/DDBJ whole genome shotgun (WGS) entry which is preliminary data.</text>
</comment>
<gene>
    <name evidence="2" type="ORF">GOP47_0025910</name>
</gene>
<reference evidence="2" key="1">
    <citation type="submission" date="2021-01" db="EMBL/GenBank/DDBJ databases">
        <title>Adiantum capillus-veneris genome.</title>
        <authorList>
            <person name="Fang Y."/>
            <person name="Liao Q."/>
        </authorList>
    </citation>
    <scope>NUCLEOTIDE SEQUENCE</scope>
    <source>
        <strain evidence="2">H3</strain>
        <tissue evidence="2">Leaf</tissue>
    </source>
</reference>
<dbReference type="Proteomes" id="UP000886520">
    <property type="component" value="Chromosome 25"/>
</dbReference>
<protein>
    <submittedName>
        <fullName evidence="2">Uncharacterized protein</fullName>
    </submittedName>
</protein>
<name>A0A9D4Z4K7_ADICA</name>
<feature type="transmembrane region" description="Helical" evidence="1">
    <location>
        <begin position="50"/>
        <end position="72"/>
    </location>
</feature>
<evidence type="ECO:0000256" key="1">
    <source>
        <dbReference type="SAM" id="Phobius"/>
    </source>
</evidence>
<keyword evidence="3" id="KW-1185">Reference proteome</keyword>
<keyword evidence="1" id="KW-0472">Membrane</keyword>
<evidence type="ECO:0000313" key="3">
    <source>
        <dbReference type="Proteomes" id="UP000886520"/>
    </source>
</evidence>
<organism evidence="2 3">
    <name type="scientific">Adiantum capillus-veneris</name>
    <name type="common">Maidenhair fern</name>
    <dbReference type="NCBI Taxonomy" id="13818"/>
    <lineage>
        <taxon>Eukaryota</taxon>
        <taxon>Viridiplantae</taxon>
        <taxon>Streptophyta</taxon>
        <taxon>Embryophyta</taxon>
        <taxon>Tracheophyta</taxon>
        <taxon>Polypodiopsida</taxon>
        <taxon>Polypodiidae</taxon>
        <taxon>Polypodiales</taxon>
        <taxon>Pteridineae</taxon>
        <taxon>Pteridaceae</taxon>
        <taxon>Vittarioideae</taxon>
        <taxon>Adiantum</taxon>
    </lineage>
</organism>
<dbReference type="AlphaFoldDB" id="A0A9D4Z4K7"/>